<feature type="transmembrane region" description="Helical" evidence="10">
    <location>
        <begin position="162"/>
        <end position="179"/>
    </location>
</feature>
<dbReference type="PIRSF" id="PIRSF002869">
    <property type="entry name" value="MviN"/>
    <property type="match status" value="1"/>
</dbReference>
<evidence type="ECO:0000256" key="6">
    <source>
        <dbReference type="ARBA" id="ARBA00022989"/>
    </source>
</evidence>
<dbReference type="InterPro" id="IPR004268">
    <property type="entry name" value="MurJ"/>
</dbReference>
<keyword evidence="10 11" id="KW-0813">Transport</keyword>
<keyword evidence="6 10" id="KW-1133">Transmembrane helix</keyword>
<evidence type="ECO:0000256" key="11">
    <source>
        <dbReference type="PIRNR" id="PIRNR002869"/>
    </source>
</evidence>
<evidence type="ECO:0000256" key="2">
    <source>
        <dbReference type="ARBA" id="ARBA00022475"/>
    </source>
</evidence>
<feature type="transmembrane region" description="Helical" evidence="10">
    <location>
        <begin position="445"/>
        <end position="465"/>
    </location>
</feature>
<evidence type="ECO:0000256" key="4">
    <source>
        <dbReference type="ARBA" id="ARBA00022960"/>
    </source>
</evidence>
<evidence type="ECO:0000313" key="12">
    <source>
        <dbReference type="EMBL" id="SHI12318.1"/>
    </source>
</evidence>
<keyword evidence="7 10" id="KW-0472">Membrane</keyword>
<dbReference type="GO" id="GO:0034204">
    <property type="term" value="P:lipid translocation"/>
    <property type="evidence" value="ECO:0007669"/>
    <property type="project" value="TreeGrafter"/>
</dbReference>
<protein>
    <recommendedName>
        <fullName evidence="10">Probable lipid II flippase MurJ</fullName>
    </recommendedName>
</protein>
<dbReference type="InterPro" id="IPR051050">
    <property type="entry name" value="Lipid_II_flippase_MurJ/MviN"/>
</dbReference>
<keyword evidence="5 10" id="KW-0573">Peptidoglycan synthesis</keyword>
<dbReference type="Proteomes" id="UP000189796">
    <property type="component" value="Chromosome I"/>
</dbReference>
<feature type="transmembrane region" description="Helical" evidence="10">
    <location>
        <begin position="265"/>
        <end position="287"/>
    </location>
</feature>
<evidence type="ECO:0000256" key="1">
    <source>
        <dbReference type="ARBA" id="ARBA00004651"/>
    </source>
</evidence>
<comment type="pathway">
    <text evidence="10">Cell wall biogenesis; peptidoglycan biosynthesis.</text>
</comment>
<evidence type="ECO:0000256" key="10">
    <source>
        <dbReference type="HAMAP-Rule" id="MF_02078"/>
    </source>
</evidence>
<keyword evidence="2 10" id="KW-1003">Cell membrane</keyword>
<dbReference type="PANTHER" id="PTHR47019:SF1">
    <property type="entry name" value="LIPID II FLIPPASE MURJ"/>
    <property type="match status" value="1"/>
</dbReference>
<evidence type="ECO:0000256" key="8">
    <source>
        <dbReference type="ARBA" id="ARBA00060041"/>
    </source>
</evidence>
<comment type="function">
    <text evidence="8 10 11">Involved in peptidoglycan biosynthesis. Transports lipid-linked peptidoglycan precursors from the inner to the outer leaflet of the cytoplasmic membrane.</text>
</comment>
<keyword evidence="4 10" id="KW-0133">Cell shape</keyword>
<feature type="transmembrane region" description="Helical" evidence="10">
    <location>
        <begin position="477"/>
        <end position="501"/>
    </location>
</feature>
<feature type="transmembrane region" description="Helical" evidence="10">
    <location>
        <begin position="308"/>
        <end position="327"/>
    </location>
</feature>
<keyword evidence="10" id="KW-0997">Cell inner membrane</keyword>
<comment type="similarity">
    <text evidence="9 10 11">Belongs to the MurJ/MviN family.</text>
</comment>
<dbReference type="GO" id="GO:0071555">
    <property type="term" value="P:cell wall organization"/>
    <property type="evidence" value="ECO:0007669"/>
    <property type="project" value="UniProtKB-UniRule"/>
</dbReference>
<dbReference type="Pfam" id="PF03023">
    <property type="entry name" value="MurJ"/>
    <property type="match status" value="1"/>
</dbReference>
<dbReference type="UniPathway" id="UPA00219"/>
<feature type="transmembrane region" description="Helical" evidence="10">
    <location>
        <begin position="381"/>
        <end position="399"/>
    </location>
</feature>
<name>A0A1M5YKB4_9BRAD</name>
<reference evidence="12 13" key="1">
    <citation type="submission" date="2016-11" db="EMBL/GenBank/DDBJ databases">
        <authorList>
            <person name="Jaros S."/>
            <person name="Januszkiewicz K."/>
            <person name="Wedrychowicz H."/>
        </authorList>
    </citation>
    <scope>NUCLEOTIDE SEQUENCE [LARGE SCALE GENOMIC DNA]</scope>
    <source>
        <strain evidence="12 13">GAS138</strain>
    </source>
</reference>
<feature type="transmembrane region" description="Helical" evidence="10">
    <location>
        <begin position="228"/>
        <end position="253"/>
    </location>
</feature>
<evidence type="ECO:0000256" key="5">
    <source>
        <dbReference type="ARBA" id="ARBA00022984"/>
    </source>
</evidence>
<feature type="transmembrane region" description="Helical" evidence="10">
    <location>
        <begin position="24"/>
        <end position="43"/>
    </location>
</feature>
<evidence type="ECO:0000256" key="7">
    <source>
        <dbReference type="ARBA" id="ARBA00023136"/>
    </source>
</evidence>
<dbReference type="GO" id="GO:0015648">
    <property type="term" value="F:lipid-linked peptidoglycan transporter activity"/>
    <property type="evidence" value="ECO:0007669"/>
    <property type="project" value="UniProtKB-UniRule"/>
</dbReference>
<feature type="transmembrane region" description="Helical" evidence="10">
    <location>
        <begin position="405"/>
        <end position="424"/>
    </location>
</feature>
<proteinExistence type="inferred from homology"/>
<dbReference type="CDD" id="cd13123">
    <property type="entry name" value="MATE_MurJ_like"/>
    <property type="match status" value="1"/>
</dbReference>
<feature type="transmembrane region" description="Helical" evidence="10">
    <location>
        <begin position="91"/>
        <end position="112"/>
    </location>
</feature>
<dbReference type="PRINTS" id="PR01806">
    <property type="entry name" value="VIRFACTRMVIN"/>
</dbReference>
<gene>
    <name evidence="10" type="primary">murJ</name>
    <name evidence="12" type="ORF">SAMN05443248_8422</name>
</gene>
<evidence type="ECO:0000256" key="3">
    <source>
        <dbReference type="ARBA" id="ARBA00022692"/>
    </source>
</evidence>
<dbReference type="GO" id="GO:0005886">
    <property type="term" value="C:plasma membrane"/>
    <property type="evidence" value="ECO:0007669"/>
    <property type="project" value="UniProtKB-SubCell"/>
</dbReference>
<accession>A0A1M5YKB4</accession>
<evidence type="ECO:0000256" key="9">
    <source>
        <dbReference type="ARBA" id="ARBA00061532"/>
    </source>
</evidence>
<dbReference type="OrthoDB" id="9816572at2"/>
<feature type="transmembrane region" description="Helical" evidence="10">
    <location>
        <begin position="347"/>
        <end position="369"/>
    </location>
</feature>
<feature type="transmembrane region" description="Helical" evidence="10">
    <location>
        <begin position="185"/>
        <end position="207"/>
    </location>
</feature>
<dbReference type="AlphaFoldDB" id="A0A1M5YKB4"/>
<dbReference type="HAMAP" id="MF_02078">
    <property type="entry name" value="MurJ_MviN"/>
    <property type="match status" value="1"/>
</dbReference>
<feature type="transmembrane region" description="Helical" evidence="10">
    <location>
        <begin position="132"/>
        <end position="150"/>
    </location>
</feature>
<dbReference type="RefSeq" id="WP_079607872.1">
    <property type="nucleotide sequence ID" value="NZ_LT670817.1"/>
</dbReference>
<keyword evidence="3 10" id="KW-0812">Transmembrane</keyword>
<dbReference type="EMBL" id="LT670817">
    <property type="protein sequence ID" value="SHI12318.1"/>
    <property type="molecule type" value="Genomic_DNA"/>
</dbReference>
<dbReference type="GO" id="GO:0008360">
    <property type="term" value="P:regulation of cell shape"/>
    <property type="evidence" value="ECO:0007669"/>
    <property type="project" value="UniProtKB-UniRule"/>
</dbReference>
<dbReference type="GO" id="GO:0009252">
    <property type="term" value="P:peptidoglycan biosynthetic process"/>
    <property type="evidence" value="ECO:0007669"/>
    <property type="project" value="UniProtKB-UniRule"/>
</dbReference>
<sequence>MIRSFLTVSTGTLASRLLGFARDAMIAALLGTGPVADAFLMAFQLVNVVRRLLTEGALNAALVPAWLRLRQTEGAVAAAAFAGRVLGTVSAALIVVAGLIGLVMPLVVTLLAPGFAGHPTLQLAVDDARLMLPYLAFAGPATVMMALMSAQSRFALTAFSPLLFNIVLIAVMIALLGWRPDAHDAGLIMAATVGIAGLLQLLILLLGRGGGSTATPLRVAFDADMRGFAGKAIPGMIASAGPQILVVAGAIIASSSPSAVSWLYFANRLIELPLGIVGVAMGTVLVPKLTRALRGDDRTVVAHAESRGLELAVGLVLPATLGLIVLSEPVVRMLFQHGAFTASDTAATAQALTVLALGLPAQVLVKALAPAFFARGDTLTPLFATLKGVAVAIVLALVLGRLFGASGIAASIALGAWSSALSLIRRGAATFGFSIDAAARRRLPRIAVAALVMGGLLWLTARLMPAPGAEPHGVAQALMLAVLIAGGTAVYGALLALFGVASWGEAAAAFRQTAASDLRD</sequence>
<comment type="subcellular location">
    <subcellularLocation>
        <location evidence="10">Cell inner membrane</location>
        <topology evidence="10">Multi-pass membrane protein</topology>
    </subcellularLocation>
    <subcellularLocation>
        <location evidence="1">Cell membrane</location>
        <topology evidence="1">Multi-pass membrane protein</topology>
    </subcellularLocation>
</comment>
<dbReference type="NCBIfam" id="TIGR01695">
    <property type="entry name" value="murJ_mviN"/>
    <property type="match status" value="1"/>
</dbReference>
<evidence type="ECO:0000313" key="13">
    <source>
        <dbReference type="Proteomes" id="UP000189796"/>
    </source>
</evidence>
<keyword evidence="10 11" id="KW-0961">Cell wall biogenesis/degradation</keyword>
<organism evidence="12 13">
    <name type="scientific">Bradyrhizobium erythrophlei</name>
    <dbReference type="NCBI Taxonomy" id="1437360"/>
    <lineage>
        <taxon>Bacteria</taxon>
        <taxon>Pseudomonadati</taxon>
        <taxon>Pseudomonadota</taxon>
        <taxon>Alphaproteobacteria</taxon>
        <taxon>Hyphomicrobiales</taxon>
        <taxon>Nitrobacteraceae</taxon>
        <taxon>Bradyrhizobium</taxon>
    </lineage>
</organism>
<dbReference type="PANTHER" id="PTHR47019">
    <property type="entry name" value="LIPID II FLIPPASE MURJ"/>
    <property type="match status" value="1"/>
</dbReference>